<dbReference type="EMBL" id="CAKXAJ010025024">
    <property type="protein sequence ID" value="CAH2234033.1"/>
    <property type="molecule type" value="Genomic_DNA"/>
</dbReference>
<gene>
    <name evidence="1" type="primary">jg18634</name>
    <name evidence="1" type="ORF">PAEG_LOCUS11931</name>
</gene>
<protein>
    <submittedName>
        <fullName evidence="1">Jg18634 protein</fullName>
    </submittedName>
</protein>
<evidence type="ECO:0000313" key="2">
    <source>
        <dbReference type="Proteomes" id="UP000838756"/>
    </source>
</evidence>
<dbReference type="Proteomes" id="UP000838756">
    <property type="component" value="Unassembled WGS sequence"/>
</dbReference>
<reference evidence="1" key="1">
    <citation type="submission" date="2022-03" db="EMBL/GenBank/DDBJ databases">
        <authorList>
            <person name="Lindestad O."/>
        </authorList>
    </citation>
    <scope>NUCLEOTIDE SEQUENCE</scope>
</reference>
<comment type="caution">
    <text evidence="1">The sequence shown here is derived from an EMBL/GenBank/DDBJ whole genome shotgun (WGS) entry which is preliminary data.</text>
</comment>
<keyword evidence="2" id="KW-1185">Reference proteome</keyword>
<sequence length="77" mass="8177">MVVAVEMNSMALGIIGSHGFPREPPPPLAVGSMSEAFHHSSLGERFHRICPTSWSGFSALGAAARAEEGREEPMAVE</sequence>
<accession>A0A8S4RE74</accession>
<dbReference type="AlphaFoldDB" id="A0A8S4RE74"/>
<organism evidence="1 2">
    <name type="scientific">Pararge aegeria aegeria</name>
    <dbReference type="NCBI Taxonomy" id="348720"/>
    <lineage>
        <taxon>Eukaryota</taxon>
        <taxon>Metazoa</taxon>
        <taxon>Ecdysozoa</taxon>
        <taxon>Arthropoda</taxon>
        <taxon>Hexapoda</taxon>
        <taxon>Insecta</taxon>
        <taxon>Pterygota</taxon>
        <taxon>Neoptera</taxon>
        <taxon>Endopterygota</taxon>
        <taxon>Lepidoptera</taxon>
        <taxon>Glossata</taxon>
        <taxon>Ditrysia</taxon>
        <taxon>Papilionoidea</taxon>
        <taxon>Nymphalidae</taxon>
        <taxon>Satyrinae</taxon>
        <taxon>Satyrini</taxon>
        <taxon>Parargina</taxon>
        <taxon>Pararge</taxon>
    </lineage>
</organism>
<evidence type="ECO:0000313" key="1">
    <source>
        <dbReference type="EMBL" id="CAH2234033.1"/>
    </source>
</evidence>
<proteinExistence type="predicted"/>
<name>A0A8S4RE74_9NEOP</name>